<comment type="subunit">
    <text evidence="4">Homodimer.</text>
</comment>
<evidence type="ECO:0000313" key="6">
    <source>
        <dbReference type="EMBL" id="QZT33458.1"/>
    </source>
</evidence>
<organism evidence="5 7">
    <name type="scientific">Caldalkalibacillus thermarum (strain TA2.A1)</name>
    <dbReference type="NCBI Taxonomy" id="986075"/>
    <lineage>
        <taxon>Bacteria</taxon>
        <taxon>Bacillati</taxon>
        <taxon>Bacillota</taxon>
        <taxon>Bacilli</taxon>
        <taxon>Bacillales</taxon>
        <taxon>Bacillaceae</taxon>
        <taxon>Caldalkalibacillus</taxon>
    </lineage>
</organism>
<dbReference type="KEGG" id="cthu:HUR95_14580"/>
<evidence type="ECO:0000256" key="3">
    <source>
        <dbReference type="ARBA" id="ARBA00022691"/>
    </source>
</evidence>
<dbReference type="OrthoDB" id="9799672at2"/>
<dbReference type="AlphaFoldDB" id="F5L571"/>
<dbReference type="InterPro" id="IPR050362">
    <property type="entry name" value="Cation-dep_OMT"/>
</dbReference>
<comment type="catalytic activity">
    <reaction evidence="4">
        <text>5-hydroxyuridine(34) in tRNA + S-adenosyl-L-methionine = 5-methoxyuridine(34) in tRNA + S-adenosyl-L-homocysteine + H(+)</text>
        <dbReference type="Rhea" id="RHEA:60524"/>
        <dbReference type="Rhea" id="RHEA-COMP:13381"/>
        <dbReference type="Rhea" id="RHEA-COMP:15591"/>
        <dbReference type="ChEBI" id="CHEBI:15378"/>
        <dbReference type="ChEBI" id="CHEBI:57856"/>
        <dbReference type="ChEBI" id="CHEBI:59789"/>
        <dbReference type="ChEBI" id="CHEBI:136877"/>
        <dbReference type="ChEBI" id="CHEBI:143860"/>
    </reaction>
</comment>
<dbReference type="CDD" id="cd02440">
    <property type="entry name" value="AdoMet_MTases"/>
    <property type="match status" value="1"/>
</dbReference>
<dbReference type="Proteomes" id="UP000010716">
    <property type="component" value="Unassembled WGS sequence"/>
</dbReference>
<reference evidence="6 8" key="2">
    <citation type="journal article" date="2020" name="Extremophiles">
        <title>Genomic analysis of Caldalkalibacillus thermarum TA2.A1 reveals aerobic alkaliphilic metabolism and evolutionary hallmarks linking alkaliphilic bacteria and plant life.</title>
        <authorList>
            <person name="de Jong S.I."/>
            <person name="van den Broek M.A."/>
            <person name="Merkel A.Y."/>
            <person name="de la Torre Cortes P."/>
            <person name="Kalamorz F."/>
            <person name="Cook G.M."/>
            <person name="van Loosdrecht M.C.M."/>
            <person name="McMillan D.G.G."/>
        </authorList>
    </citation>
    <scope>NUCLEOTIDE SEQUENCE [LARGE SCALE GENOMIC DNA]</scope>
    <source>
        <strain evidence="6 8">TA2.A1</strain>
    </source>
</reference>
<dbReference type="GO" id="GO:0016300">
    <property type="term" value="F:tRNA (uridine) methyltransferase activity"/>
    <property type="evidence" value="ECO:0007669"/>
    <property type="project" value="UniProtKB-UniRule"/>
</dbReference>
<evidence type="ECO:0000256" key="2">
    <source>
        <dbReference type="ARBA" id="ARBA00022679"/>
    </source>
</evidence>
<dbReference type="eggNOG" id="COG4122">
    <property type="taxonomic scope" value="Bacteria"/>
</dbReference>
<keyword evidence="3 4" id="KW-0949">S-adenosyl-L-methionine</keyword>
<dbReference type="HAMAP" id="MF_02217">
    <property type="entry name" value="TrmR_methyltr"/>
    <property type="match status" value="1"/>
</dbReference>
<evidence type="ECO:0000313" key="8">
    <source>
        <dbReference type="Proteomes" id="UP000825179"/>
    </source>
</evidence>
<feature type="binding site" evidence="4">
    <location>
        <position position="131"/>
    </location>
    <ligand>
        <name>S-adenosyl-L-methionine</name>
        <dbReference type="ChEBI" id="CHEBI:59789"/>
    </ligand>
</feature>
<dbReference type="Gene3D" id="3.40.50.150">
    <property type="entry name" value="Vaccinia Virus protein VP39"/>
    <property type="match status" value="1"/>
</dbReference>
<dbReference type="InterPro" id="IPR043675">
    <property type="entry name" value="TrmR_methyltr"/>
</dbReference>
<keyword evidence="2 4" id="KW-0808">Transferase</keyword>
<feature type="binding site" evidence="4">
    <location>
        <position position="85"/>
    </location>
    <ligand>
        <name>S-adenosyl-L-methionine</name>
        <dbReference type="ChEBI" id="CHEBI:59789"/>
    </ligand>
</feature>
<evidence type="ECO:0000313" key="5">
    <source>
        <dbReference type="EMBL" id="EGL83501.1"/>
    </source>
</evidence>
<comment type="similarity">
    <text evidence="4">Belongs to the class I-like SAM-binding methyltransferase superfamily. Cation-dependent O-methyltransferase family.</text>
</comment>
<dbReference type="SUPFAM" id="SSF53335">
    <property type="entry name" value="S-adenosyl-L-methionine-dependent methyltransferases"/>
    <property type="match status" value="1"/>
</dbReference>
<feature type="binding site" evidence="4">
    <location>
        <position position="157"/>
    </location>
    <ligand>
        <name>Mg(2+)</name>
        <dbReference type="ChEBI" id="CHEBI:18420"/>
    </ligand>
</feature>
<keyword evidence="1 4" id="KW-0489">Methyltransferase</keyword>
<dbReference type="Pfam" id="PF01596">
    <property type="entry name" value="Methyltransf_3"/>
    <property type="match status" value="1"/>
</dbReference>
<keyword evidence="4" id="KW-0479">Metal-binding</keyword>
<feature type="binding site" evidence="4">
    <location>
        <begin position="113"/>
        <end position="114"/>
    </location>
    <ligand>
        <name>S-adenosyl-L-methionine</name>
        <dbReference type="ChEBI" id="CHEBI:59789"/>
    </ligand>
</feature>
<sequence length="218" mass="24617">MLVDPRLTQYLRQLTPLGHPVLAEMEEHAAREGIPIIDRASIQLISILLQTKANVERVLEIGTAIGYSAIWMAEAVPGAHIDTIERDEQRVRQARAYIARAGLAERITVHHADAKDNPPSLSEHYDCIFIDAAKGQYRFFFERYGTRLKPGGLIISDNVLFRGHVVHNHVENKRLTPLVQKLQAYNKWLADHPRFETSFVPVGDGLAISRLKTKPSEN</sequence>
<name>F5L571_CALTT</name>
<dbReference type="RefSeq" id="WP_007503583.1">
    <property type="nucleotide sequence ID" value="NZ_AFCE01000100.1"/>
</dbReference>
<dbReference type="InterPro" id="IPR002935">
    <property type="entry name" value="SAM_O-MeTrfase"/>
</dbReference>
<proteinExistence type="inferred from homology"/>
<dbReference type="GO" id="GO:0000287">
    <property type="term" value="F:magnesium ion binding"/>
    <property type="evidence" value="ECO:0007669"/>
    <property type="project" value="UniProtKB-UniRule"/>
</dbReference>
<keyword evidence="4" id="KW-0819">tRNA processing</keyword>
<dbReference type="GO" id="GO:0008757">
    <property type="term" value="F:S-adenosylmethionine-dependent methyltransferase activity"/>
    <property type="evidence" value="ECO:0007669"/>
    <property type="project" value="TreeGrafter"/>
</dbReference>
<dbReference type="PROSITE" id="PS51682">
    <property type="entry name" value="SAM_OMT_I"/>
    <property type="match status" value="1"/>
</dbReference>
<feature type="binding site" evidence="4">
    <location>
        <position position="131"/>
    </location>
    <ligand>
        <name>Mg(2+)</name>
        <dbReference type="ChEBI" id="CHEBI:18420"/>
    </ligand>
</feature>
<dbReference type="EMBL" id="AFCE01000100">
    <property type="protein sequence ID" value="EGL83501.1"/>
    <property type="molecule type" value="Genomic_DNA"/>
</dbReference>
<keyword evidence="4" id="KW-0460">Magnesium</keyword>
<evidence type="ECO:0000313" key="7">
    <source>
        <dbReference type="Proteomes" id="UP000010716"/>
    </source>
</evidence>
<protein>
    <recommendedName>
        <fullName evidence="4">tRNA 5-hydroxyuridine methyltransferase</fullName>
        <ecNumber evidence="4">2.1.1.-</ecNumber>
    </recommendedName>
    <alternativeName>
        <fullName evidence="4">ho5U methyltransferase</fullName>
    </alternativeName>
</protein>
<comment type="function">
    <text evidence="4">Catalyzes the methylation of 5-hydroxyuridine (ho5U) to form 5-methoxyuridine (mo5U) at position 34 in tRNAs.</text>
</comment>
<reference evidence="6" key="3">
    <citation type="submission" date="2021-08" db="EMBL/GenBank/DDBJ databases">
        <authorList>
            <person name="de Jong S."/>
            <person name="van den Broek M."/>
            <person name="Merkel A."/>
            <person name="de la Torre Cortes P."/>
            <person name="Kalamorz F."/>
            <person name="Cook G."/>
            <person name="van Loosdrecht M."/>
            <person name="McMillan D."/>
        </authorList>
    </citation>
    <scope>NUCLEOTIDE SEQUENCE</scope>
    <source>
        <strain evidence="6">TA2.A1</strain>
    </source>
</reference>
<feature type="binding site" evidence="4">
    <location>
        <position position="68"/>
    </location>
    <ligand>
        <name>S-adenosyl-L-methionine</name>
        <dbReference type="ChEBI" id="CHEBI:59789"/>
    </ligand>
</feature>
<dbReference type="GO" id="GO:0008171">
    <property type="term" value="F:O-methyltransferase activity"/>
    <property type="evidence" value="ECO:0007669"/>
    <property type="project" value="InterPro"/>
</dbReference>
<feature type="binding site" evidence="4">
    <location>
        <position position="37"/>
    </location>
    <ligand>
        <name>S-adenosyl-L-methionine</name>
        <dbReference type="ChEBI" id="CHEBI:59789"/>
    </ligand>
</feature>
<evidence type="ECO:0000256" key="1">
    <source>
        <dbReference type="ARBA" id="ARBA00022603"/>
    </source>
</evidence>
<dbReference type="EC" id="2.1.1.-" evidence="4"/>
<dbReference type="PANTHER" id="PTHR10509">
    <property type="entry name" value="O-METHYLTRANSFERASE-RELATED"/>
    <property type="match status" value="1"/>
</dbReference>
<dbReference type="EMBL" id="CP082237">
    <property type="protein sequence ID" value="QZT33458.1"/>
    <property type="molecule type" value="Genomic_DNA"/>
</dbReference>
<dbReference type="InterPro" id="IPR029063">
    <property type="entry name" value="SAM-dependent_MTases_sf"/>
</dbReference>
<feature type="binding site" evidence="4">
    <location>
        <position position="158"/>
    </location>
    <ligand>
        <name>Mg(2+)</name>
        <dbReference type="ChEBI" id="CHEBI:18420"/>
    </ligand>
</feature>
<dbReference type="GO" id="GO:0030488">
    <property type="term" value="P:tRNA methylation"/>
    <property type="evidence" value="ECO:0007669"/>
    <property type="project" value="UniProtKB-UniRule"/>
</dbReference>
<evidence type="ECO:0000256" key="4">
    <source>
        <dbReference type="HAMAP-Rule" id="MF_02217"/>
    </source>
</evidence>
<accession>F5L571</accession>
<reference evidence="5 7" key="1">
    <citation type="journal article" date="2011" name="J. Bacteriol.">
        <title>Draft genome sequence of the thermoalkaliphilic Caldalkalibacillus thermarum strain TA2.A1.</title>
        <authorList>
            <person name="Kalamorz F."/>
            <person name="Keis S."/>
            <person name="McMillan D.G."/>
            <person name="Olsson K."/>
            <person name="Stanton J.A."/>
            <person name="Stockwell P."/>
            <person name="Black M.A."/>
            <person name="Klingeman D.M."/>
            <person name="Land M.L."/>
            <person name="Han C.S."/>
            <person name="Martin S.L."/>
            <person name="Becher S.A."/>
            <person name="Peddie C.J."/>
            <person name="Morgan H.W."/>
            <person name="Matthies D."/>
            <person name="Preiss L."/>
            <person name="Meier T."/>
            <person name="Brown S.D."/>
            <person name="Cook G.M."/>
        </authorList>
    </citation>
    <scope>NUCLEOTIDE SEQUENCE [LARGE SCALE GENOMIC DNA]</scope>
    <source>
        <strain evidence="5 7">TA2.A1</strain>
    </source>
</reference>
<dbReference type="Proteomes" id="UP000825179">
    <property type="component" value="Chromosome"/>
</dbReference>
<keyword evidence="8" id="KW-1185">Reference proteome</keyword>
<dbReference type="PANTHER" id="PTHR10509:SF14">
    <property type="entry name" value="CAFFEOYL-COA O-METHYLTRANSFERASE 3-RELATED"/>
    <property type="match status" value="1"/>
</dbReference>
<gene>
    <name evidence="4" type="primary">trmR</name>
    <name evidence="5" type="ORF">CathTA2_0934</name>
    <name evidence="6" type="ORF">HUR95_14580</name>
</gene>